<accession>A0A5E4QC91</accession>
<feature type="signal peptide" evidence="1">
    <location>
        <begin position="1"/>
        <end position="29"/>
    </location>
</feature>
<dbReference type="EMBL" id="FZQP02002037">
    <property type="protein sequence ID" value="VVC94574.1"/>
    <property type="molecule type" value="Genomic_DNA"/>
</dbReference>
<dbReference type="InterPro" id="IPR036084">
    <property type="entry name" value="Ser_inhib-like_sf"/>
</dbReference>
<dbReference type="Pfam" id="PF01826">
    <property type="entry name" value="TIL"/>
    <property type="match status" value="1"/>
</dbReference>
<dbReference type="InterPro" id="IPR002919">
    <property type="entry name" value="TIL_dom"/>
</dbReference>
<sequence length="117" mass="13676">MYHYKLVCAVEMKLACLLTILCLLKHGSTIMIKQECPHNELYRSCSFTNEYTCWESQLQDTRVMTIPERLTHCRSGCYCKKGEVRAYPDGPCVPSGYCRDQRLSYVFNKLPYQLVDF</sequence>
<gene>
    <name evidence="3" type="ORF">LSINAPIS_LOCUS6484</name>
</gene>
<evidence type="ECO:0000313" key="3">
    <source>
        <dbReference type="EMBL" id="VVC94574.1"/>
    </source>
</evidence>
<keyword evidence="1" id="KW-0732">Signal</keyword>
<protein>
    <recommendedName>
        <fullName evidence="2">TIL domain-containing protein</fullName>
    </recommendedName>
</protein>
<reference evidence="3 4" key="1">
    <citation type="submission" date="2017-07" db="EMBL/GenBank/DDBJ databases">
        <authorList>
            <person name="Talla V."/>
            <person name="Backstrom N."/>
        </authorList>
    </citation>
    <scope>NUCLEOTIDE SEQUENCE [LARGE SCALE GENOMIC DNA]</scope>
</reference>
<evidence type="ECO:0000259" key="2">
    <source>
        <dbReference type="Pfam" id="PF01826"/>
    </source>
</evidence>
<name>A0A5E4QC91_9NEOP</name>
<evidence type="ECO:0000313" key="4">
    <source>
        <dbReference type="Proteomes" id="UP000324832"/>
    </source>
</evidence>
<organism evidence="3 4">
    <name type="scientific">Leptidea sinapis</name>
    <dbReference type="NCBI Taxonomy" id="189913"/>
    <lineage>
        <taxon>Eukaryota</taxon>
        <taxon>Metazoa</taxon>
        <taxon>Ecdysozoa</taxon>
        <taxon>Arthropoda</taxon>
        <taxon>Hexapoda</taxon>
        <taxon>Insecta</taxon>
        <taxon>Pterygota</taxon>
        <taxon>Neoptera</taxon>
        <taxon>Endopterygota</taxon>
        <taxon>Lepidoptera</taxon>
        <taxon>Glossata</taxon>
        <taxon>Ditrysia</taxon>
        <taxon>Papilionoidea</taxon>
        <taxon>Pieridae</taxon>
        <taxon>Dismorphiinae</taxon>
        <taxon>Leptidea</taxon>
    </lineage>
</organism>
<dbReference type="AlphaFoldDB" id="A0A5E4QC91"/>
<keyword evidence="4" id="KW-1185">Reference proteome</keyword>
<dbReference type="Proteomes" id="UP000324832">
    <property type="component" value="Unassembled WGS sequence"/>
</dbReference>
<evidence type="ECO:0000256" key="1">
    <source>
        <dbReference type="SAM" id="SignalP"/>
    </source>
</evidence>
<feature type="chain" id="PRO_5022943377" description="TIL domain-containing protein" evidence="1">
    <location>
        <begin position="30"/>
        <end position="117"/>
    </location>
</feature>
<proteinExistence type="predicted"/>
<feature type="domain" description="TIL" evidence="2">
    <location>
        <begin position="36"/>
        <end position="98"/>
    </location>
</feature>
<dbReference type="Gene3D" id="2.10.25.10">
    <property type="entry name" value="Laminin"/>
    <property type="match status" value="1"/>
</dbReference>
<dbReference type="SUPFAM" id="SSF57567">
    <property type="entry name" value="Serine protease inhibitors"/>
    <property type="match status" value="1"/>
</dbReference>